<dbReference type="GO" id="GO:0071111">
    <property type="term" value="F:cyclic-guanylate-specific phosphodiesterase activity"/>
    <property type="evidence" value="ECO:0007669"/>
    <property type="project" value="InterPro"/>
</dbReference>
<evidence type="ECO:0000313" key="2">
    <source>
        <dbReference type="EMBL" id="ETI58247.1"/>
    </source>
</evidence>
<dbReference type="AlphaFoldDB" id="W1RP15"/>
<dbReference type="PANTHER" id="PTHR33121:SF71">
    <property type="entry name" value="OXYGEN SENSOR PROTEIN DOSP"/>
    <property type="match status" value="1"/>
</dbReference>
<dbReference type="PROSITE" id="PS50883">
    <property type="entry name" value="EAL"/>
    <property type="match status" value="1"/>
</dbReference>
<keyword evidence="3" id="KW-1185">Reference proteome</keyword>
<dbReference type="EMBL" id="AYOZ01000060">
    <property type="protein sequence ID" value="ETI58247.1"/>
    <property type="molecule type" value="Genomic_DNA"/>
</dbReference>
<proteinExistence type="predicted"/>
<comment type="caution">
    <text evidence="2">The sequence shown here is derived from an EMBL/GenBank/DDBJ whole genome shotgun (WGS) entry which is preliminary data.</text>
</comment>
<dbReference type="Proteomes" id="UP000018857">
    <property type="component" value="Unassembled WGS sequence"/>
</dbReference>
<reference evidence="2 3" key="1">
    <citation type="journal article" date="2014" name="Genome Announc.">
        <title>Draft Genome Sequence of Marinomonas sp. Strain D104, a Polycyclic Aromatic Hydrocarbon-Degrading Bacterium from the Deep-Sea Sediment of the Arctic Ocean.</title>
        <authorList>
            <person name="Dong C."/>
            <person name="Bai X."/>
            <person name="Lai Q."/>
            <person name="Xie Y."/>
            <person name="Chen X."/>
            <person name="Shao Z."/>
        </authorList>
    </citation>
    <scope>NUCLEOTIDE SEQUENCE [LARGE SCALE GENOMIC DNA]</scope>
    <source>
        <strain evidence="2 3">D104</strain>
    </source>
</reference>
<dbReference type="eggNOG" id="COG2200">
    <property type="taxonomic scope" value="Bacteria"/>
</dbReference>
<dbReference type="OrthoDB" id="9812358at2"/>
<dbReference type="RefSeq" id="WP_024025325.1">
    <property type="nucleotide sequence ID" value="NZ_AYOZ01000060.1"/>
</dbReference>
<accession>W1RP15</accession>
<dbReference type="InterPro" id="IPR050706">
    <property type="entry name" value="Cyclic-di-GMP_PDE-like"/>
</dbReference>
<dbReference type="PATRIC" id="fig|1208321.3.peg.3273"/>
<evidence type="ECO:0000259" key="1">
    <source>
        <dbReference type="PROSITE" id="PS50883"/>
    </source>
</evidence>
<protein>
    <recommendedName>
        <fullName evidence="1">EAL domain-containing protein</fullName>
    </recommendedName>
</protein>
<dbReference type="InterPro" id="IPR035919">
    <property type="entry name" value="EAL_sf"/>
</dbReference>
<feature type="domain" description="EAL" evidence="1">
    <location>
        <begin position="128"/>
        <end position="381"/>
    </location>
</feature>
<dbReference type="InterPro" id="IPR001633">
    <property type="entry name" value="EAL_dom"/>
</dbReference>
<gene>
    <name evidence="2" type="ORF">D104_16505</name>
</gene>
<dbReference type="PANTHER" id="PTHR33121">
    <property type="entry name" value="CYCLIC DI-GMP PHOSPHODIESTERASE PDEF"/>
    <property type="match status" value="1"/>
</dbReference>
<evidence type="ECO:0000313" key="3">
    <source>
        <dbReference type="Proteomes" id="UP000018857"/>
    </source>
</evidence>
<sequence length="382" mass="43329">MEIDGSNAERNWRDLKETNNGLIVLDMNDQVVSCNEKAKNTLLNSHSDDGITLPLDCFWLETDQRVFYLNEFKHIFGKMITLLLRSGHAQPCRVKVLVEELSLAGQLYCSLLIQEDQTDPKSDGLYCRSQMAQALSNDLKDNVLELHYQPQINTADNGLYGVEVLSRWTSQKFGRVSPDDFIAVAEEFGFIAMLDLWVLTQACQQLVVWREQGIQVPLIAVNFSPLSFNYPNLKETIQSILLQNRLLPSDLVLEVTENKKVVSLYQFTGVINELYAMGIQISLDDFGTGYSNLKRLLKFPVSQLKLDRSFVMDLPHGISNALSETVFSISQKIGAVSIAEGVETELQFRLLKEMGYEIVQGYLFSPPVPKAEFDTWYLSRFS</sequence>
<name>W1RP15_9GAMM</name>
<dbReference type="STRING" id="1208321.D104_16505"/>
<organism evidence="2 3">
    <name type="scientific">Marinomonas profundimaris</name>
    <dbReference type="NCBI Taxonomy" id="1208321"/>
    <lineage>
        <taxon>Bacteria</taxon>
        <taxon>Pseudomonadati</taxon>
        <taxon>Pseudomonadota</taxon>
        <taxon>Gammaproteobacteria</taxon>
        <taxon>Oceanospirillales</taxon>
        <taxon>Oceanospirillaceae</taxon>
        <taxon>Marinomonas</taxon>
    </lineage>
</organism>
<dbReference type="Pfam" id="PF00563">
    <property type="entry name" value="EAL"/>
    <property type="match status" value="1"/>
</dbReference>
<dbReference type="Gene3D" id="3.20.20.450">
    <property type="entry name" value="EAL domain"/>
    <property type="match status" value="1"/>
</dbReference>
<dbReference type="SUPFAM" id="SSF141868">
    <property type="entry name" value="EAL domain-like"/>
    <property type="match status" value="1"/>
</dbReference>
<dbReference type="SMART" id="SM00052">
    <property type="entry name" value="EAL"/>
    <property type="match status" value="1"/>
</dbReference>
<dbReference type="CDD" id="cd01948">
    <property type="entry name" value="EAL"/>
    <property type="match status" value="1"/>
</dbReference>